<gene>
    <name evidence="2" type="ORF">CQS04_09470</name>
</gene>
<dbReference type="Gene3D" id="3.40.630.30">
    <property type="match status" value="1"/>
</dbReference>
<organism evidence="2 3">
    <name type="scientific">Chryseomicrobium excrementi</name>
    <dbReference type="NCBI Taxonomy" id="2041346"/>
    <lineage>
        <taxon>Bacteria</taxon>
        <taxon>Bacillati</taxon>
        <taxon>Bacillota</taxon>
        <taxon>Bacilli</taxon>
        <taxon>Bacillales</taxon>
        <taxon>Caryophanaceae</taxon>
        <taxon>Chryseomicrobium</taxon>
    </lineage>
</organism>
<dbReference type="OrthoDB" id="9802340at2"/>
<dbReference type="CDD" id="cd04301">
    <property type="entry name" value="NAT_SF"/>
    <property type="match status" value="1"/>
</dbReference>
<reference evidence="2 3" key="1">
    <citation type="submission" date="2017-10" db="EMBL/GenBank/DDBJ databases">
        <title>Draft genome of Chryseomicrobium casticus sp. nov.</title>
        <authorList>
            <person name="Chakraborty R."/>
            <person name="Saha T."/>
        </authorList>
    </citation>
    <scope>NUCLEOTIDE SEQUENCE [LARGE SCALE GENOMIC DNA]</scope>
    <source>
        <strain evidence="2 3">ET03</strain>
    </source>
</reference>
<protein>
    <submittedName>
        <fullName evidence="2">GNAT family N-acetyltransferase</fullName>
    </submittedName>
</protein>
<dbReference type="PANTHER" id="PTHR43617:SF22">
    <property type="entry name" value="L-AMINO ACID N-ACETYLTRANSFERASE AAAT"/>
    <property type="match status" value="1"/>
</dbReference>
<keyword evidence="3" id="KW-1185">Reference proteome</keyword>
<name>A0A2M9EY45_9BACL</name>
<dbReference type="InterPro" id="IPR000182">
    <property type="entry name" value="GNAT_dom"/>
</dbReference>
<dbReference type="Pfam" id="PF00583">
    <property type="entry name" value="Acetyltransf_1"/>
    <property type="match status" value="1"/>
</dbReference>
<dbReference type="PROSITE" id="PS51186">
    <property type="entry name" value="GNAT"/>
    <property type="match status" value="1"/>
</dbReference>
<dbReference type="InterPro" id="IPR050276">
    <property type="entry name" value="MshD_Acetyltransferase"/>
</dbReference>
<dbReference type="GO" id="GO:0016747">
    <property type="term" value="F:acyltransferase activity, transferring groups other than amino-acyl groups"/>
    <property type="evidence" value="ECO:0007669"/>
    <property type="project" value="InterPro"/>
</dbReference>
<dbReference type="RefSeq" id="WP_100353911.1">
    <property type="nucleotide sequence ID" value="NZ_PCGR01000003.1"/>
</dbReference>
<dbReference type="AlphaFoldDB" id="A0A2M9EY45"/>
<accession>A0A2M9EY45</accession>
<dbReference type="EMBL" id="PCGR01000003">
    <property type="protein sequence ID" value="PJK16133.1"/>
    <property type="molecule type" value="Genomic_DNA"/>
</dbReference>
<proteinExistence type="predicted"/>
<dbReference type="SUPFAM" id="SSF55729">
    <property type="entry name" value="Acyl-CoA N-acyltransferases (Nat)"/>
    <property type="match status" value="1"/>
</dbReference>
<comment type="caution">
    <text evidence="2">The sequence shown here is derived from an EMBL/GenBank/DDBJ whole genome shotgun (WGS) entry which is preliminary data.</text>
</comment>
<sequence length="186" mass="21061">MGSIQPVTLLLPSQQSVTIRTATPDDAQAVLTYTQDVMDEAPYLLTTREEFTKTVEDQHQFLASYMEHPHQLALLAELDGHVVGFLNFQNGHRKRIAHQGEMSMSLLHEVRGQSLGRAMVEQLIQWAQGNPLLEKVTLDVFSDNQPAVALYERVGFIKEGIQRKAIKMEDGTYHSLIRMALFLDKE</sequence>
<evidence type="ECO:0000313" key="3">
    <source>
        <dbReference type="Proteomes" id="UP000228680"/>
    </source>
</evidence>
<evidence type="ECO:0000259" key="1">
    <source>
        <dbReference type="PROSITE" id="PS51186"/>
    </source>
</evidence>
<dbReference type="PANTHER" id="PTHR43617">
    <property type="entry name" value="L-AMINO ACID N-ACETYLTRANSFERASE"/>
    <property type="match status" value="1"/>
</dbReference>
<evidence type="ECO:0000313" key="2">
    <source>
        <dbReference type="EMBL" id="PJK16133.1"/>
    </source>
</evidence>
<dbReference type="Proteomes" id="UP000228680">
    <property type="component" value="Unassembled WGS sequence"/>
</dbReference>
<keyword evidence="2" id="KW-0808">Transferase</keyword>
<feature type="domain" description="N-acetyltransferase" evidence="1">
    <location>
        <begin position="17"/>
        <end position="184"/>
    </location>
</feature>
<dbReference type="InterPro" id="IPR016181">
    <property type="entry name" value="Acyl_CoA_acyltransferase"/>
</dbReference>